<evidence type="ECO:0000313" key="4">
    <source>
        <dbReference type="Proteomes" id="UP001518140"/>
    </source>
</evidence>
<dbReference type="InterPro" id="IPR008490">
    <property type="entry name" value="Transposase_InsH_N"/>
</dbReference>
<proteinExistence type="predicted"/>
<dbReference type="PANTHER" id="PTHR33803:SF3">
    <property type="entry name" value="BLL1974 PROTEIN"/>
    <property type="match status" value="1"/>
</dbReference>
<dbReference type="NCBIfam" id="NF033593">
    <property type="entry name" value="transpos_ISNCY_1"/>
    <property type="match status" value="1"/>
</dbReference>
<dbReference type="Proteomes" id="UP001518140">
    <property type="component" value="Unassembled WGS sequence"/>
</dbReference>
<feature type="domain" description="Transposase InsH N-terminal" evidence="2">
    <location>
        <begin position="25"/>
        <end position="110"/>
    </location>
</feature>
<dbReference type="Pfam" id="PF05598">
    <property type="entry name" value="DUF772"/>
    <property type="match status" value="1"/>
</dbReference>
<organism evidence="3 4">
    <name type="scientific">Streptomyces ureilyticus</name>
    <dbReference type="NCBI Taxonomy" id="1775131"/>
    <lineage>
        <taxon>Bacteria</taxon>
        <taxon>Bacillati</taxon>
        <taxon>Actinomycetota</taxon>
        <taxon>Actinomycetes</taxon>
        <taxon>Kitasatosporales</taxon>
        <taxon>Streptomycetaceae</taxon>
        <taxon>Streptomyces</taxon>
    </lineage>
</organism>
<protein>
    <submittedName>
        <fullName evidence="3">ISNCY family transposase</fullName>
    </submittedName>
</protein>
<name>A0ABX0E6W4_9ACTN</name>
<sequence length="369" mass="41317">MLRVAGAQDTWWEVLPEQARQLPVELAQVDAYLDDERFIAPWREVFADRLGRPSVPVETLLRLLYLKHRYQLGYETLCREVADSLSWRRFCRIPLTSPVPHPTTLIKLMRRGGAQTVEQLNTALLGKLVEDKLVRCGKLRIDTTVIEADIDHPTDADLLEHGVRKLGRLVRRIQAAGAARRTRFRDRSRSAGRRLKEISRTLRRRTGQALGEIDRLTGEIAIVARATLRDVAAVERNARRALGKQHSGRLTHLVGELAETVAGTRRLLEQTALRLAGIRTIPDRLVSLADPDARPIRKGKPQHPTQFGYTALVAEDERGFVVDHQVHRGNPPDAPQLVPSVERVTTLTGRPPGTVVADRGFGTAANDRA</sequence>
<dbReference type="PANTHER" id="PTHR33803">
    <property type="entry name" value="IS1478 TRANSPOSASE"/>
    <property type="match status" value="1"/>
</dbReference>
<feature type="region of interest" description="Disordered" evidence="1">
    <location>
        <begin position="346"/>
        <end position="369"/>
    </location>
</feature>
<dbReference type="EMBL" id="JAAKZX010000466">
    <property type="protein sequence ID" value="NGO49503.1"/>
    <property type="molecule type" value="Genomic_DNA"/>
</dbReference>
<feature type="non-terminal residue" evidence="3">
    <location>
        <position position="369"/>
    </location>
</feature>
<dbReference type="RefSeq" id="WP_165345905.1">
    <property type="nucleotide sequence ID" value="NZ_JAAKZX010000466.1"/>
</dbReference>
<evidence type="ECO:0000259" key="2">
    <source>
        <dbReference type="Pfam" id="PF05598"/>
    </source>
</evidence>
<evidence type="ECO:0000256" key="1">
    <source>
        <dbReference type="SAM" id="MobiDB-lite"/>
    </source>
</evidence>
<keyword evidence="4" id="KW-1185">Reference proteome</keyword>
<evidence type="ECO:0000313" key="3">
    <source>
        <dbReference type="EMBL" id="NGO49503.1"/>
    </source>
</evidence>
<comment type="caution">
    <text evidence="3">The sequence shown here is derived from an EMBL/GenBank/DDBJ whole genome shotgun (WGS) entry which is preliminary data.</text>
</comment>
<gene>
    <name evidence="3" type="ORF">G6048_48170</name>
</gene>
<reference evidence="3 4" key="1">
    <citation type="submission" date="2020-02" db="EMBL/GenBank/DDBJ databases">
        <title>Whole-genome analyses of novel actinobacteria.</title>
        <authorList>
            <person name="Sahin N."/>
            <person name="Tokatli A."/>
        </authorList>
    </citation>
    <scope>NUCLEOTIDE SEQUENCE [LARGE SCALE GENOMIC DNA]</scope>
    <source>
        <strain evidence="3 4">YC419</strain>
    </source>
</reference>
<accession>A0ABX0E6W4</accession>